<feature type="transmembrane region" description="Helical" evidence="1">
    <location>
        <begin position="7"/>
        <end position="27"/>
    </location>
</feature>
<dbReference type="EMBL" id="JAKIJS010000005">
    <property type="protein sequence ID" value="MCF6139540.1"/>
    <property type="molecule type" value="Genomic_DNA"/>
</dbReference>
<dbReference type="Pfam" id="PF02517">
    <property type="entry name" value="Rce1-like"/>
    <property type="match status" value="1"/>
</dbReference>
<keyword evidence="3" id="KW-0482">Metalloprotease</keyword>
<dbReference type="RefSeq" id="WP_236338828.1">
    <property type="nucleotide sequence ID" value="NZ_JAKIJS010000005.1"/>
</dbReference>
<dbReference type="Proteomes" id="UP001649381">
    <property type="component" value="Unassembled WGS sequence"/>
</dbReference>
<feature type="transmembrane region" description="Helical" evidence="1">
    <location>
        <begin position="78"/>
        <end position="96"/>
    </location>
</feature>
<evidence type="ECO:0000313" key="4">
    <source>
        <dbReference type="Proteomes" id="UP001649381"/>
    </source>
</evidence>
<gene>
    <name evidence="3" type="ORF">L2716_17630</name>
</gene>
<accession>A0ABS9H775</accession>
<keyword evidence="1" id="KW-1133">Transmembrane helix</keyword>
<sequence>MNKRYGWILIVYITTLLSGFIGLPILLELDIPRDKIPGLWNVISFSIGFLIILLILLPEFRNPLNRDERASWSRTAGWAFIGIPMVFVAQIIAATIEMQLLGIKPGSENTEMIVELTMSVPLLILVVSVIGPILEEIVFRKIIFGTLYKRTHFIIAALVSSLIFALVHRDFSHILVYTAIGFTLSFLYVKTKRLIVPIIAHVAVNTTVMLFQVVYRDEIQDLQKQLKSVEFIIGG</sequence>
<evidence type="ECO:0000313" key="3">
    <source>
        <dbReference type="EMBL" id="MCF6139540.1"/>
    </source>
</evidence>
<dbReference type="InterPro" id="IPR052710">
    <property type="entry name" value="CAAX_protease"/>
</dbReference>
<proteinExistence type="predicted"/>
<dbReference type="GO" id="GO:0008237">
    <property type="term" value="F:metallopeptidase activity"/>
    <property type="evidence" value="ECO:0007669"/>
    <property type="project" value="UniProtKB-KW"/>
</dbReference>
<feature type="transmembrane region" description="Helical" evidence="1">
    <location>
        <begin position="39"/>
        <end position="57"/>
    </location>
</feature>
<name>A0ABS9H775_9BACL</name>
<keyword evidence="1" id="KW-0472">Membrane</keyword>
<protein>
    <submittedName>
        <fullName evidence="3">CPBP family intramembrane metalloprotease</fullName>
    </submittedName>
</protein>
<keyword evidence="3" id="KW-0378">Hydrolase</keyword>
<feature type="domain" description="CAAX prenyl protease 2/Lysostaphin resistance protein A-like" evidence="2">
    <location>
        <begin position="120"/>
        <end position="206"/>
    </location>
</feature>
<evidence type="ECO:0000259" key="2">
    <source>
        <dbReference type="Pfam" id="PF02517"/>
    </source>
</evidence>
<dbReference type="PANTHER" id="PTHR36435:SF6">
    <property type="entry name" value="ABORTIVE INFECTION PROTEIN"/>
    <property type="match status" value="1"/>
</dbReference>
<dbReference type="InterPro" id="IPR003675">
    <property type="entry name" value="Rce1/LyrA-like_dom"/>
</dbReference>
<feature type="transmembrane region" description="Helical" evidence="1">
    <location>
        <begin position="174"/>
        <end position="189"/>
    </location>
</feature>
<evidence type="ECO:0000256" key="1">
    <source>
        <dbReference type="SAM" id="Phobius"/>
    </source>
</evidence>
<feature type="transmembrane region" description="Helical" evidence="1">
    <location>
        <begin position="194"/>
        <end position="215"/>
    </location>
</feature>
<keyword evidence="4" id="KW-1185">Reference proteome</keyword>
<keyword evidence="3" id="KW-0645">Protease</keyword>
<feature type="transmembrane region" description="Helical" evidence="1">
    <location>
        <begin position="116"/>
        <end position="139"/>
    </location>
</feature>
<reference evidence="3 4" key="1">
    <citation type="submission" date="2022-01" db="EMBL/GenBank/DDBJ databases">
        <title>Alkalihalobacillus sp. EGI L200015, a novel bacterium isolated from a salt lake sediment.</title>
        <authorList>
            <person name="Gao L."/>
            <person name="Fang B.-Z."/>
            <person name="Li W.-J."/>
        </authorList>
    </citation>
    <scope>NUCLEOTIDE SEQUENCE [LARGE SCALE GENOMIC DNA]</scope>
    <source>
        <strain evidence="3 4">KCTC 12718</strain>
    </source>
</reference>
<keyword evidence="1" id="KW-0812">Transmembrane</keyword>
<dbReference type="PANTHER" id="PTHR36435">
    <property type="entry name" value="SLR1288 PROTEIN"/>
    <property type="match status" value="1"/>
</dbReference>
<comment type="caution">
    <text evidence="3">The sequence shown here is derived from an EMBL/GenBank/DDBJ whole genome shotgun (WGS) entry which is preliminary data.</text>
</comment>
<feature type="transmembrane region" description="Helical" evidence="1">
    <location>
        <begin position="151"/>
        <end position="168"/>
    </location>
</feature>
<organism evidence="3 4">
    <name type="scientific">Pseudalkalibacillus berkeleyi</name>
    <dbReference type="NCBI Taxonomy" id="1069813"/>
    <lineage>
        <taxon>Bacteria</taxon>
        <taxon>Bacillati</taxon>
        <taxon>Bacillota</taxon>
        <taxon>Bacilli</taxon>
        <taxon>Bacillales</taxon>
        <taxon>Fictibacillaceae</taxon>
        <taxon>Pseudalkalibacillus</taxon>
    </lineage>
</organism>